<sequence length="421" mass="47681">MIWTIVITALLTTLVVVISLNFATPTKQLERKIEHRYAVSDPQFRREMGVMLGPSILPGNHVTDLENGDEIFPAMLDAIHGAQHTITFETYIYWSGRVGKQFADALSDRARHGVKVNVTIDWVGSVSMDEAQLKEMEDAGVHVERYRPLHWYNLARMNNRTHRKLLVVDGTVGFTGGVGIGDPWQGRAQDPDHWRDMHFRIEGPVVAQMQAAFNDNWIKTTGRILNGAEYFPPLQRTGDMDAHLFISSPAGGAESMHLMYLMSIAAAQHSIDLDAAYFIPDELITKALVAARHRGVRIRVVTPGKNTDSDAARMASKAGWGPLLLAGVEIYEYEPTMFHNKLLIVDRELVSVGSTNFDLRSFRLNDEASLNVYDHAFAERMTKVFEDDLIPTKRYTYETWKKRPLKEKLFEKFILPIKSQL</sequence>
<dbReference type="CDD" id="cd09110">
    <property type="entry name" value="PLDc_CLS_1"/>
    <property type="match status" value="1"/>
</dbReference>
<dbReference type="Gene3D" id="3.30.870.10">
    <property type="entry name" value="Endonuclease Chain A"/>
    <property type="match status" value="2"/>
</dbReference>
<keyword evidence="3" id="KW-1185">Reference proteome</keyword>
<feature type="domain" description="PLD phosphodiesterase" evidence="1">
    <location>
        <begin position="157"/>
        <end position="184"/>
    </location>
</feature>
<gene>
    <name evidence="2" type="ORF">MQC88_01415</name>
</gene>
<dbReference type="InterPro" id="IPR025202">
    <property type="entry name" value="PLD-like_dom"/>
</dbReference>
<dbReference type="Pfam" id="PF13091">
    <property type="entry name" value="PLDc_2"/>
    <property type="match status" value="2"/>
</dbReference>
<dbReference type="EMBL" id="JALGCL010000001">
    <property type="protein sequence ID" value="MCJ0824631.1"/>
    <property type="molecule type" value="Genomic_DNA"/>
</dbReference>
<evidence type="ECO:0000313" key="3">
    <source>
        <dbReference type="Proteomes" id="UP001165423"/>
    </source>
</evidence>
<evidence type="ECO:0000313" key="2">
    <source>
        <dbReference type="EMBL" id="MCJ0824631.1"/>
    </source>
</evidence>
<dbReference type="Proteomes" id="UP001165423">
    <property type="component" value="Unassembled WGS sequence"/>
</dbReference>
<reference evidence="2 3" key="1">
    <citation type="submission" date="2022-03" db="EMBL/GenBank/DDBJ databases">
        <title>Luteimonas soily sp. nov., a novel bacterium isolated from the soil.</title>
        <authorList>
            <person name="Zhang X."/>
        </authorList>
    </citation>
    <scope>NUCLEOTIDE SEQUENCE [LARGE SCALE GENOMIC DNA]</scope>
    <source>
        <strain evidence="2 3">50</strain>
    </source>
</reference>
<organism evidence="2 3">
    <name type="scientific">Cognatiluteimonas sedimenti</name>
    <dbReference type="NCBI Taxonomy" id="2927791"/>
    <lineage>
        <taxon>Bacteria</taxon>
        <taxon>Pseudomonadati</taxon>
        <taxon>Pseudomonadota</taxon>
        <taxon>Gammaproteobacteria</taxon>
        <taxon>Lysobacterales</taxon>
        <taxon>Lysobacteraceae</taxon>
        <taxon>Cognatiluteimonas</taxon>
    </lineage>
</organism>
<comment type="caution">
    <text evidence="2">The sequence shown here is derived from an EMBL/GenBank/DDBJ whole genome shotgun (WGS) entry which is preliminary data.</text>
</comment>
<proteinExistence type="predicted"/>
<feature type="domain" description="PLD phosphodiesterase" evidence="1">
    <location>
        <begin position="334"/>
        <end position="361"/>
    </location>
</feature>
<dbReference type="InterPro" id="IPR001736">
    <property type="entry name" value="PLipase_D/transphosphatidylase"/>
</dbReference>
<accession>A0ABT0A0Y0</accession>
<dbReference type="SUPFAM" id="SSF56024">
    <property type="entry name" value="Phospholipase D/nuclease"/>
    <property type="match status" value="2"/>
</dbReference>
<dbReference type="CDD" id="cd09159">
    <property type="entry name" value="PLDc_ybhO_like_2"/>
    <property type="match status" value="1"/>
</dbReference>
<dbReference type="PANTHER" id="PTHR21248">
    <property type="entry name" value="CARDIOLIPIN SYNTHASE"/>
    <property type="match status" value="1"/>
</dbReference>
<dbReference type="RefSeq" id="WP_243318550.1">
    <property type="nucleotide sequence ID" value="NZ_JALGCL010000001.1"/>
</dbReference>
<protein>
    <submittedName>
        <fullName evidence="2">Phospholipase D-like domain-containing protein</fullName>
    </submittedName>
</protein>
<dbReference type="PROSITE" id="PS50035">
    <property type="entry name" value="PLD"/>
    <property type="match status" value="2"/>
</dbReference>
<name>A0ABT0A0Y0_9GAMM</name>
<evidence type="ECO:0000259" key="1">
    <source>
        <dbReference type="PROSITE" id="PS50035"/>
    </source>
</evidence>
<dbReference type="SMART" id="SM00155">
    <property type="entry name" value="PLDc"/>
    <property type="match status" value="2"/>
</dbReference>
<dbReference type="PANTHER" id="PTHR21248:SF22">
    <property type="entry name" value="PHOSPHOLIPASE D"/>
    <property type="match status" value="1"/>
</dbReference>